<evidence type="ECO:0000256" key="2">
    <source>
        <dbReference type="ARBA" id="ARBA00022737"/>
    </source>
</evidence>
<dbReference type="Gene3D" id="3.80.10.10">
    <property type="entry name" value="Ribonuclease Inhibitor"/>
    <property type="match status" value="2"/>
</dbReference>
<dbReference type="SMART" id="SM00369">
    <property type="entry name" value="LRR_TYP"/>
    <property type="match status" value="3"/>
</dbReference>
<keyword evidence="2" id="KW-0677">Repeat</keyword>
<evidence type="ECO:0000256" key="3">
    <source>
        <dbReference type="SAM" id="MobiDB-lite"/>
    </source>
</evidence>
<dbReference type="RefSeq" id="XP_067759545.1">
    <property type="nucleotide sequence ID" value="XM_067903107.1"/>
</dbReference>
<dbReference type="PANTHER" id="PTHR48057:SF7">
    <property type="entry name" value="LEUCINE-RICH REPEAT SERINE_THREONINE-PROTEIN KINASE 1"/>
    <property type="match status" value="1"/>
</dbReference>
<dbReference type="InterPro" id="IPR052595">
    <property type="entry name" value="LRRC69/RLP"/>
</dbReference>
<proteinExistence type="predicted"/>
<accession>A0A836LKG2</accession>
<dbReference type="PANTHER" id="PTHR48057">
    <property type="entry name" value="LEUCINE-RICH REPEAT SERINE/THREONINE-PROTEIN KINASE 1"/>
    <property type="match status" value="1"/>
</dbReference>
<keyword evidence="1" id="KW-0433">Leucine-rich repeat</keyword>
<dbReference type="OrthoDB" id="2187496at2759"/>
<evidence type="ECO:0000313" key="4">
    <source>
        <dbReference type="EMBL" id="KAG5511224.1"/>
    </source>
</evidence>
<evidence type="ECO:0000256" key="1">
    <source>
        <dbReference type="ARBA" id="ARBA00022614"/>
    </source>
</evidence>
<dbReference type="EMBL" id="JAFJZO010000006">
    <property type="protein sequence ID" value="KAG5511224.1"/>
    <property type="molecule type" value="Genomic_DNA"/>
</dbReference>
<dbReference type="AlphaFoldDB" id="A0A836LKG2"/>
<keyword evidence="5" id="KW-1185">Reference proteome</keyword>
<gene>
    <name evidence="4" type="ORF">JKF63_07166</name>
</gene>
<dbReference type="InterPro" id="IPR003591">
    <property type="entry name" value="Leu-rich_rpt_typical-subtyp"/>
</dbReference>
<reference evidence="4 5" key="1">
    <citation type="submission" date="2021-02" db="EMBL/GenBank/DDBJ databases">
        <title>Porcisia hertigi Genome sequencing and assembly.</title>
        <authorList>
            <person name="Almutairi H."/>
            <person name="Gatherer D."/>
        </authorList>
    </citation>
    <scope>NUCLEOTIDE SEQUENCE [LARGE SCALE GENOMIC DNA]</scope>
    <source>
        <strain evidence="4 5">C119</strain>
    </source>
</reference>
<name>A0A836LKG2_9TRYP</name>
<comment type="caution">
    <text evidence="4">The sequence shown here is derived from an EMBL/GenBank/DDBJ whole genome shotgun (WGS) entry which is preliminary data.</text>
</comment>
<dbReference type="GeneID" id="94293184"/>
<organism evidence="4 5">
    <name type="scientific">Porcisia hertigi</name>
    <dbReference type="NCBI Taxonomy" id="2761500"/>
    <lineage>
        <taxon>Eukaryota</taxon>
        <taxon>Discoba</taxon>
        <taxon>Euglenozoa</taxon>
        <taxon>Kinetoplastea</taxon>
        <taxon>Metakinetoplastina</taxon>
        <taxon>Trypanosomatida</taxon>
        <taxon>Trypanosomatidae</taxon>
        <taxon>Leishmaniinae</taxon>
        <taxon>Porcisia</taxon>
    </lineage>
</organism>
<feature type="compositionally biased region" description="Polar residues" evidence="3">
    <location>
        <begin position="1"/>
        <end position="17"/>
    </location>
</feature>
<protein>
    <submittedName>
        <fullName evidence="4">Uncharacterized protein</fullName>
    </submittedName>
</protein>
<dbReference type="InterPro" id="IPR001611">
    <property type="entry name" value="Leu-rich_rpt"/>
</dbReference>
<dbReference type="SUPFAM" id="SSF52058">
    <property type="entry name" value="L domain-like"/>
    <property type="match status" value="2"/>
</dbReference>
<dbReference type="Proteomes" id="UP000674318">
    <property type="component" value="Chromosome 6"/>
</dbReference>
<feature type="region of interest" description="Disordered" evidence="3">
    <location>
        <begin position="1"/>
        <end position="36"/>
    </location>
</feature>
<sequence>MGCKNSSHIFSGNTSPAASVRENANDAESSSPVFGSGVHIGRSGNVDLSRRDLDVLGPQMVNMIMEDDLHRTATSLTLSNNRLYALAKELPVLANLRELDIDSNRFQRFPEVLVRLPRLWRINASFNPLDVSRGFDVLPRLISLRSLTVQNCGLKEIPLAVTQCEVLEELDVGYNTDIKIAGAALHRLARLRKLGVANCNLSGRTLPSTIKRMRLTSLDISGNAFTFADPTFFGHNLPRSLVELRLVGMNLSGPPVVVALLKRLNFLDLAENPIETLDVLAGRVVKRFLRPPSNGTVATTCTNTSMPGDEAEGGLDDDETASIASGVGGAAASATTSRVSLSKVSRAGIVSHVSQPIPLKRLSLRCCNFRTVPKYFHKLDHLEELDLSENEHLDDPNMTLFSLRSLVTLNVVGCPFAEDLLQSRNEWFDISKLRDLRNIQWEVWKSEHNMSPYRTKIPIELCALQLHTLNEVRLRKNLFTGDITETVINLLSDGYFKVDLSVDEMILHSHMAAIKALAECERFFFPKVVTDTPNITSDIDPASLGQVHLRIAVNRYIFFLAMQAANYDAVIIPPLDVMVIHYAQLTVSPLNYRTDCEAVCGRILNCNYRTFFAEQGKHQAEAKSVVDTSRRIWNLMVRSAQRDLAWLRYDFWDKRLRASAAAAAAAGSAGNGEGAAPVGGNPSLNSPGAALSGENTTIFKTLPLLGGTTADEVAQDWQTMRSIDSASDLAGVLDAAITSHFSEKGVEEFATSVRQFFSMNHCFLRNEGSLWKAGLDWNRYVKFLTLYAYRCALLEGNSTYVMEPVADEEGNLVTPVRTTSRLGKHYDTMENYSFEDSRKYLPKPLDAVDKMPLDVPLENDTESVSPLQNGTTTGIPRRSVSTLLRASRSNKRLAMVRQLEGNPVPTIGIAFMLHAHRTSHLKYYQSLSLFAIENIDVAWGDAGDHILKQMQGAWMALYDEAYVSENKEVPFSYLVQNGVLMPTTARGYAADTVAESRPVTAKGGVTSSTVKQKLQYTFEAKAVPRVSCIKTRNRKADNTFHRVTFCSADTELGVF</sequence>
<dbReference type="KEGG" id="phet:94293184"/>
<dbReference type="Pfam" id="PF13855">
    <property type="entry name" value="LRR_8"/>
    <property type="match status" value="1"/>
</dbReference>
<dbReference type="InterPro" id="IPR032675">
    <property type="entry name" value="LRR_dom_sf"/>
</dbReference>
<dbReference type="FunFam" id="3.80.10.10:FF:001221">
    <property type="entry name" value="Leucine_rich_repeat/Leucine_Rich_Repeat_-_putative"/>
    <property type="match status" value="1"/>
</dbReference>
<evidence type="ECO:0000313" key="5">
    <source>
        <dbReference type="Proteomes" id="UP000674318"/>
    </source>
</evidence>